<dbReference type="PANTHER" id="PTHR32438:SF5">
    <property type="entry name" value="4-ALPHA-GLUCANOTRANSFERASE DPE1, CHLOROPLASTIC_AMYLOPLASTIC"/>
    <property type="match status" value="1"/>
</dbReference>
<name>A0A553II70_ACHLA</name>
<proteinExistence type="inferred from homology"/>
<evidence type="ECO:0000313" key="11">
    <source>
        <dbReference type="EMBL" id="TRX99897.1"/>
    </source>
</evidence>
<comment type="similarity">
    <text evidence="2 10">Belongs to the disproportionating enzyme family.</text>
</comment>
<evidence type="ECO:0000256" key="6">
    <source>
        <dbReference type="ARBA" id="ARBA00022679"/>
    </source>
</evidence>
<evidence type="ECO:0000256" key="8">
    <source>
        <dbReference type="ARBA" id="ARBA00031423"/>
    </source>
</evidence>
<organism evidence="11 12">
    <name type="scientific">Acholeplasma laidlawii</name>
    <dbReference type="NCBI Taxonomy" id="2148"/>
    <lineage>
        <taxon>Bacteria</taxon>
        <taxon>Bacillati</taxon>
        <taxon>Mycoplasmatota</taxon>
        <taxon>Mollicutes</taxon>
        <taxon>Acholeplasmatales</taxon>
        <taxon>Acholeplasmataceae</taxon>
        <taxon>Acholeplasma</taxon>
    </lineage>
</organism>
<evidence type="ECO:0000313" key="12">
    <source>
        <dbReference type="Proteomes" id="UP000315938"/>
    </source>
</evidence>
<dbReference type="NCBIfam" id="TIGR00217">
    <property type="entry name" value="malQ"/>
    <property type="match status" value="1"/>
</dbReference>
<accession>A0A553II70</accession>
<evidence type="ECO:0000256" key="7">
    <source>
        <dbReference type="ARBA" id="ARBA00023277"/>
    </source>
</evidence>
<keyword evidence="5 10" id="KW-0328">Glycosyltransferase</keyword>
<protein>
    <recommendedName>
        <fullName evidence="4 10">4-alpha-glucanotransferase</fullName>
        <ecNumber evidence="3 10">2.4.1.25</ecNumber>
    </recommendedName>
    <alternativeName>
        <fullName evidence="8 10">Amylomaltase</fullName>
    </alternativeName>
    <alternativeName>
        <fullName evidence="9 10">Disproportionating enzyme</fullName>
    </alternativeName>
</protein>
<gene>
    <name evidence="11" type="primary">malQ</name>
    <name evidence="11" type="ORF">FNV44_02325</name>
</gene>
<dbReference type="RefSeq" id="WP_143215666.1">
    <property type="nucleotide sequence ID" value="NZ_VKID01000001.1"/>
</dbReference>
<dbReference type="Pfam" id="PF02446">
    <property type="entry name" value="Glyco_hydro_77"/>
    <property type="match status" value="1"/>
</dbReference>
<dbReference type="GO" id="GO:0005975">
    <property type="term" value="P:carbohydrate metabolic process"/>
    <property type="evidence" value="ECO:0007669"/>
    <property type="project" value="InterPro"/>
</dbReference>
<evidence type="ECO:0000256" key="9">
    <source>
        <dbReference type="ARBA" id="ARBA00031501"/>
    </source>
</evidence>
<dbReference type="EMBL" id="VKID01000001">
    <property type="protein sequence ID" value="TRX99897.1"/>
    <property type="molecule type" value="Genomic_DNA"/>
</dbReference>
<keyword evidence="6 10" id="KW-0808">Transferase</keyword>
<dbReference type="AlphaFoldDB" id="A0A553II70"/>
<reference evidence="11 12" key="1">
    <citation type="submission" date="2019-07" db="EMBL/GenBank/DDBJ databases">
        <title>Genome sequence of Acholeplasma laidlawii strain with increased resistance to erythromycin.</title>
        <authorList>
            <person name="Medvedeva E.S."/>
            <person name="Baranova N.B."/>
            <person name="Siniagina M.N."/>
            <person name="Mouzykantov A."/>
            <person name="Chernova O.A."/>
            <person name="Chernov V.M."/>
        </authorList>
    </citation>
    <scope>NUCLEOTIDE SEQUENCE [LARGE SCALE GENOMIC DNA]</scope>
    <source>
        <strain evidence="11 12">PG8REry</strain>
    </source>
</reference>
<evidence type="ECO:0000256" key="1">
    <source>
        <dbReference type="ARBA" id="ARBA00000439"/>
    </source>
</evidence>
<sequence>MRKAGILLHISSLPSNYGIGTFGKEAYNFVDFLESTEQSYWQILPLGPTSYGDSPYQTFSAFAMNPYFIDLDFLVKDKLLKKSEILDSQSLEAEVDYERLYHERFKVLRIAFDRFDLNSTYFQEFLRNEGYWLNDYALFMAIKESQHSVSWAEWPEALRKREEHAINQARHDFKDAINFHSFLQYEAYKQWYNLKHYANEKGIQIIGDMPIYISYDSSDVWTKPQYFQLDENKLPTLVAGVPGDNFSPTGQLWGNPLYRWDILEGEDFAWWIDRVKSNTSMFDVLRIDHFIGFVHYFGIPYGDTTAERGKWFEGPSYKLFESIKRQLGDRQIIAEDLGMITDKVRALLKHTGFPGMKLLQFAFDSREESDYIPHLYHNNVVAYTGTHDNETTTQWFKNLKSRDLKYALEYINHVKGSKTDSLIKATLATVADTAIIPMQDYLNLGSEARFNIPSTLGGNWVWRLKAGQIDRMTRIKIKRFTKLYGRTNPFHKSK</sequence>
<evidence type="ECO:0000256" key="3">
    <source>
        <dbReference type="ARBA" id="ARBA00012560"/>
    </source>
</evidence>
<dbReference type="NCBIfam" id="NF011080">
    <property type="entry name" value="PRK14508.1-3"/>
    <property type="match status" value="1"/>
</dbReference>
<dbReference type="InterPro" id="IPR017853">
    <property type="entry name" value="GH"/>
</dbReference>
<dbReference type="EC" id="2.4.1.25" evidence="3 10"/>
<dbReference type="InterPro" id="IPR003385">
    <property type="entry name" value="Glyco_hydro_77"/>
</dbReference>
<evidence type="ECO:0000256" key="10">
    <source>
        <dbReference type="RuleBase" id="RU361207"/>
    </source>
</evidence>
<keyword evidence="7 10" id="KW-0119">Carbohydrate metabolism</keyword>
<dbReference type="Gene3D" id="3.20.20.80">
    <property type="entry name" value="Glycosidases"/>
    <property type="match status" value="1"/>
</dbReference>
<dbReference type="Proteomes" id="UP000315938">
    <property type="component" value="Unassembled WGS sequence"/>
</dbReference>
<comment type="catalytic activity">
    <reaction evidence="1 10">
        <text>Transfers a segment of a (1-&gt;4)-alpha-D-glucan to a new position in an acceptor, which may be glucose or a (1-&gt;4)-alpha-D-glucan.</text>
        <dbReference type="EC" id="2.4.1.25"/>
    </reaction>
</comment>
<evidence type="ECO:0000256" key="2">
    <source>
        <dbReference type="ARBA" id="ARBA00005684"/>
    </source>
</evidence>
<evidence type="ECO:0000256" key="5">
    <source>
        <dbReference type="ARBA" id="ARBA00022676"/>
    </source>
</evidence>
<comment type="caution">
    <text evidence="11">The sequence shown here is derived from an EMBL/GenBank/DDBJ whole genome shotgun (WGS) entry which is preliminary data.</text>
</comment>
<dbReference type="GO" id="GO:0004134">
    <property type="term" value="F:4-alpha-glucanotransferase activity"/>
    <property type="evidence" value="ECO:0007669"/>
    <property type="project" value="UniProtKB-EC"/>
</dbReference>
<dbReference type="PANTHER" id="PTHR32438">
    <property type="entry name" value="4-ALPHA-GLUCANOTRANSFERASE DPE1, CHLOROPLASTIC/AMYLOPLASTIC"/>
    <property type="match status" value="1"/>
</dbReference>
<dbReference type="SUPFAM" id="SSF51445">
    <property type="entry name" value="(Trans)glycosidases"/>
    <property type="match status" value="1"/>
</dbReference>
<evidence type="ECO:0000256" key="4">
    <source>
        <dbReference type="ARBA" id="ARBA00020295"/>
    </source>
</evidence>